<dbReference type="PANTHER" id="PTHR11802:SF479">
    <property type="entry name" value="CARBOXYPEPTIDASE"/>
    <property type="match status" value="1"/>
</dbReference>
<evidence type="ECO:0000256" key="6">
    <source>
        <dbReference type="SAM" id="SignalP"/>
    </source>
</evidence>
<evidence type="ECO:0000313" key="7">
    <source>
        <dbReference type="EMBL" id="KAK3318210.1"/>
    </source>
</evidence>
<evidence type="ECO:0000256" key="5">
    <source>
        <dbReference type="ARBA" id="ARBA00023180"/>
    </source>
</evidence>
<dbReference type="Gene3D" id="3.40.50.1820">
    <property type="entry name" value="alpha/beta hydrolase"/>
    <property type="match status" value="1"/>
</dbReference>
<dbReference type="SUPFAM" id="SSF53474">
    <property type="entry name" value="alpha/beta-Hydrolases"/>
    <property type="match status" value="1"/>
</dbReference>
<gene>
    <name evidence="7" type="ORF">B0H66DRAFT_228206</name>
</gene>
<reference evidence="7" key="2">
    <citation type="submission" date="2023-06" db="EMBL/GenBank/DDBJ databases">
        <authorList>
            <consortium name="Lawrence Berkeley National Laboratory"/>
            <person name="Haridas S."/>
            <person name="Hensen N."/>
            <person name="Bonometti L."/>
            <person name="Westerberg I."/>
            <person name="Brannstrom I.O."/>
            <person name="Guillou S."/>
            <person name="Cros-Aarteil S."/>
            <person name="Calhoun S."/>
            <person name="Kuo A."/>
            <person name="Mondo S."/>
            <person name="Pangilinan J."/>
            <person name="Riley R."/>
            <person name="Labutti K."/>
            <person name="Andreopoulos B."/>
            <person name="Lipzen A."/>
            <person name="Chen C."/>
            <person name="Yanf M."/>
            <person name="Daum C."/>
            <person name="Ng V."/>
            <person name="Clum A."/>
            <person name="Steindorff A."/>
            <person name="Ohm R."/>
            <person name="Martin F."/>
            <person name="Silar P."/>
            <person name="Natvig D."/>
            <person name="Lalanne C."/>
            <person name="Gautier V."/>
            <person name="Ament-Velasquez S.L."/>
            <person name="Kruys A."/>
            <person name="Hutchinson M.I."/>
            <person name="Powell A.J."/>
            <person name="Barry K."/>
            <person name="Miller A.N."/>
            <person name="Grigoriev I.V."/>
            <person name="Debuchy R."/>
            <person name="Gladieux P."/>
            <person name="Thoren M.H."/>
            <person name="Johannesson H."/>
        </authorList>
    </citation>
    <scope>NUCLEOTIDE SEQUENCE</scope>
    <source>
        <strain evidence="7">CBS 118394</strain>
    </source>
</reference>
<evidence type="ECO:0000256" key="1">
    <source>
        <dbReference type="ARBA" id="ARBA00009431"/>
    </source>
</evidence>
<protein>
    <submittedName>
        <fullName evidence="7">Serine carboxypeptidase</fullName>
    </submittedName>
</protein>
<keyword evidence="4" id="KW-0378">Hydrolase</keyword>
<dbReference type="PANTHER" id="PTHR11802">
    <property type="entry name" value="SERINE PROTEASE FAMILY S10 SERINE CARBOXYPEPTIDASE"/>
    <property type="match status" value="1"/>
</dbReference>
<dbReference type="Pfam" id="PF00450">
    <property type="entry name" value="Peptidase_S10"/>
    <property type="match status" value="1"/>
</dbReference>
<keyword evidence="8" id="KW-1185">Reference proteome</keyword>
<feature type="chain" id="PRO_5042077301" evidence="6">
    <location>
        <begin position="19"/>
        <end position="619"/>
    </location>
</feature>
<reference evidence="7" key="1">
    <citation type="journal article" date="2023" name="Mol. Phylogenet. Evol.">
        <title>Genome-scale phylogeny and comparative genomics of the fungal order Sordariales.</title>
        <authorList>
            <person name="Hensen N."/>
            <person name="Bonometti L."/>
            <person name="Westerberg I."/>
            <person name="Brannstrom I.O."/>
            <person name="Guillou S."/>
            <person name="Cros-Aarteil S."/>
            <person name="Calhoun S."/>
            <person name="Haridas S."/>
            <person name="Kuo A."/>
            <person name="Mondo S."/>
            <person name="Pangilinan J."/>
            <person name="Riley R."/>
            <person name="LaButti K."/>
            <person name="Andreopoulos B."/>
            <person name="Lipzen A."/>
            <person name="Chen C."/>
            <person name="Yan M."/>
            <person name="Daum C."/>
            <person name="Ng V."/>
            <person name="Clum A."/>
            <person name="Steindorff A."/>
            <person name="Ohm R.A."/>
            <person name="Martin F."/>
            <person name="Silar P."/>
            <person name="Natvig D.O."/>
            <person name="Lalanne C."/>
            <person name="Gautier V."/>
            <person name="Ament-Velasquez S.L."/>
            <person name="Kruys A."/>
            <person name="Hutchinson M.I."/>
            <person name="Powell A.J."/>
            <person name="Barry K."/>
            <person name="Miller A.N."/>
            <person name="Grigoriev I.V."/>
            <person name="Debuchy R."/>
            <person name="Gladieux P."/>
            <person name="Hiltunen Thoren M."/>
            <person name="Johannesson H."/>
        </authorList>
    </citation>
    <scope>NUCLEOTIDE SEQUENCE</scope>
    <source>
        <strain evidence="7">CBS 118394</strain>
    </source>
</reference>
<dbReference type="Proteomes" id="UP001283341">
    <property type="component" value="Unassembled WGS sequence"/>
</dbReference>
<name>A0AAE0I4E0_9PEZI</name>
<evidence type="ECO:0000256" key="2">
    <source>
        <dbReference type="ARBA" id="ARBA00022645"/>
    </source>
</evidence>
<comment type="caution">
    <text evidence="7">The sequence shown here is derived from an EMBL/GenBank/DDBJ whole genome shotgun (WGS) entry which is preliminary data.</text>
</comment>
<evidence type="ECO:0000313" key="8">
    <source>
        <dbReference type="Proteomes" id="UP001283341"/>
    </source>
</evidence>
<sequence length="619" mass="67043">MRWTHASPLLGVASSVLATLNLKHFHPDLVAEPARQTDPRQYVGARDTRPVGLRQQAQPLFLTDQTKKFAINGSGIPEVNFDIGESYAGLLPIEGNDTSNELFFWFFPSTNPAAQESKEILIWLTGGPGCSSVGELMQSNGPFVWQPGVFKPFANKWSWHHLTNVVWIDQPIGTGFSHGNVTARDEVDVARQFLGFWKNFVDTFALRGYKVYVTGSSYSGMYAPYISSAMLDENDKTYFNVTGMMIFDGLYSKEPVSTDVPVASFVSQYKDIFAFNNTFSETVQAAADQCGYTDYMKKYLVFPANETQPAALPGQKDDNTAMDGCALFENVYLAAVELNPCFSVYTIADRCPLVYDPLGFAAGTFYVPEGSGPVFMDREDVKRAINAPVNQTWEFCTSGVFVNDTDNSLNSGPGSQPQLISVIERTQNVILGHGSQDFVLIADGSLLTIQNMTWGGKLGFQERPTAPLYIPYHDGNDEPTTLTGAGVVGTAHTERGLTYFGVAPAGHFLTSNQPAVAFRALEILLGKVENFQSTVPFSNDKNATVQPEVNLGNGTVFAGFVDRGFEIAGTGDVNETGKVLGSGRTGASSLTGTITAGAERKTIALSGLVATVGLATMLL</sequence>
<feature type="signal peptide" evidence="6">
    <location>
        <begin position="1"/>
        <end position="18"/>
    </location>
</feature>
<evidence type="ECO:0000256" key="4">
    <source>
        <dbReference type="ARBA" id="ARBA00022801"/>
    </source>
</evidence>
<dbReference type="GO" id="GO:0006508">
    <property type="term" value="P:proteolysis"/>
    <property type="evidence" value="ECO:0007669"/>
    <property type="project" value="UniProtKB-KW"/>
</dbReference>
<keyword evidence="5" id="KW-0325">Glycoprotein</keyword>
<keyword evidence="2 7" id="KW-0121">Carboxypeptidase</keyword>
<dbReference type="GO" id="GO:0004185">
    <property type="term" value="F:serine-type carboxypeptidase activity"/>
    <property type="evidence" value="ECO:0007669"/>
    <property type="project" value="InterPro"/>
</dbReference>
<dbReference type="InterPro" id="IPR001563">
    <property type="entry name" value="Peptidase_S10"/>
</dbReference>
<keyword evidence="3" id="KW-0645">Protease</keyword>
<evidence type="ECO:0000256" key="3">
    <source>
        <dbReference type="ARBA" id="ARBA00022670"/>
    </source>
</evidence>
<dbReference type="InterPro" id="IPR029058">
    <property type="entry name" value="AB_hydrolase_fold"/>
</dbReference>
<proteinExistence type="inferred from homology"/>
<accession>A0AAE0I4E0</accession>
<dbReference type="AlphaFoldDB" id="A0AAE0I4E0"/>
<comment type="similarity">
    <text evidence="1">Belongs to the peptidase S10 family.</text>
</comment>
<keyword evidence="6" id="KW-0732">Signal</keyword>
<organism evidence="7 8">
    <name type="scientific">Apodospora peruviana</name>
    <dbReference type="NCBI Taxonomy" id="516989"/>
    <lineage>
        <taxon>Eukaryota</taxon>
        <taxon>Fungi</taxon>
        <taxon>Dikarya</taxon>
        <taxon>Ascomycota</taxon>
        <taxon>Pezizomycotina</taxon>
        <taxon>Sordariomycetes</taxon>
        <taxon>Sordariomycetidae</taxon>
        <taxon>Sordariales</taxon>
        <taxon>Lasiosphaeriaceae</taxon>
        <taxon>Apodospora</taxon>
    </lineage>
</organism>
<dbReference type="EMBL" id="JAUEDM010000004">
    <property type="protein sequence ID" value="KAK3318210.1"/>
    <property type="molecule type" value="Genomic_DNA"/>
</dbReference>
<dbReference type="PRINTS" id="PR00724">
    <property type="entry name" value="CRBOXYPTASEC"/>
</dbReference>